<evidence type="ECO:0000313" key="3">
    <source>
        <dbReference type="EMBL" id="KAG5830768.1"/>
    </source>
</evidence>
<evidence type="ECO:0008006" key="5">
    <source>
        <dbReference type="Google" id="ProtNLM"/>
    </source>
</evidence>
<dbReference type="GO" id="GO:0090160">
    <property type="term" value="P:Golgi to lysosome transport"/>
    <property type="evidence" value="ECO:0007669"/>
    <property type="project" value="TreeGrafter"/>
</dbReference>
<keyword evidence="1" id="KW-0175">Coiled coil</keyword>
<feature type="region of interest" description="Disordered" evidence="2">
    <location>
        <begin position="1"/>
        <end position="21"/>
    </location>
</feature>
<name>A0A9D3LQB4_ANGAN</name>
<proteinExistence type="predicted"/>
<feature type="compositionally biased region" description="Acidic residues" evidence="2">
    <location>
        <begin position="416"/>
        <end position="427"/>
    </location>
</feature>
<dbReference type="AlphaFoldDB" id="A0A9D3LQB4"/>
<dbReference type="PANTHER" id="PTHR35072:SF1">
    <property type="entry name" value="COILED-COIL DOMAIN-CONTAINING PROTEIN 91"/>
    <property type="match status" value="1"/>
</dbReference>
<evidence type="ECO:0000313" key="4">
    <source>
        <dbReference type="Proteomes" id="UP001044222"/>
    </source>
</evidence>
<organism evidence="3 4">
    <name type="scientific">Anguilla anguilla</name>
    <name type="common">European freshwater eel</name>
    <name type="synonym">Muraena anguilla</name>
    <dbReference type="NCBI Taxonomy" id="7936"/>
    <lineage>
        <taxon>Eukaryota</taxon>
        <taxon>Metazoa</taxon>
        <taxon>Chordata</taxon>
        <taxon>Craniata</taxon>
        <taxon>Vertebrata</taxon>
        <taxon>Euteleostomi</taxon>
        <taxon>Actinopterygii</taxon>
        <taxon>Neopterygii</taxon>
        <taxon>Teleostei</taxon>
        <taxon>Anguilliformes</taxon>
        <taxon>Anguillidae</taxon>
        <taxon>Anguilla</taxon>
    </lineage>
</organism>
<feature type="coiled-coil region" evidence="1">
    <location>
        <begin position="211"/>
        <end position="369"/>
    </location>
</feature>
<feature type="region of interest" description="Disordered" evidence="2">
    <location>
        <begin position="411"/>
        <end position="435"/>
    </location>
</feature>
<dbReference type="InterPro" id="IPR034592">
    <property type="entry name" value="CCDC91"/>
</dbReference>
<comment type="caution">
    <text evidence="3">The sequence shown here is derived from an EMBL/GenBank/DDBJ whole genome shotgun (WGS) entry which is preliminary data.</text>
</comment>
<feature type="region of interest" description="Disordered" evidence="2">
    <location>
        <begin position="38"/>
        <end position="113"/>
    </location>
</feature>
<gene>
    <name evidence="3" type="ORF">ANANG_G00314090</name>
</gene>
<protein>
    <recommendedName>
        <fullName evidence="5">Coiled-coil domain-containing protein 91</fullName>
    </recommendedName>
</protein>
<feature type="compositionally biased region" description="Pro residues" evidence="2">
    <location>
        <begin position="64"/>
        <end position="83"/>
    </location>
</feature>
<dbReference type="Proteomes" id="UP001044222">
    <property type="component" value="Chromosome 19"/>
</dbReference>
<dbReference type="EMBL" id="JAFIRN010000019">
    <property type="protein sequence ID" value="KAG5830768.1"/>
    <property type="molecule type" value="Genomic_DNA"/>
</dbReference>
<reference evidence="3" key="1">
    <citation type="submission" date="2021-01" db="EMBL/GenBank/DDBJ databases">
        <title>A chromosome-scale assembly of European eel, Anguilla anguilla.</title>
        <authorList>
            <person name="Henkel C."/>
            <person name="Jong-Raadsen S.A."/>
            <person name="Dufour S."/>
            <person name="Weltzien F.-A."/>
            <person name="Palstra A.P."/>
            <person name="Pelster B."/>
            <person name="Spaink H.P."/>
            <person name="Van Den Thillart G.E."/>
            <person name="Jansen H."/>
            <person name="Zahm M."/>
            <person name="Klopp C."/>
            <person name="Cedric C."/>
            <person name="Louis A."/>
            <person name="Berthelot C."/>
            <person name="Parey E."/>
            <person name="Roest Crollius H."/>
            <person name="Montfort J."/>
            <person name="Robinson-Rechavi M."/>
            <person name="Bucao C."/>
            <person name="Bouchez O."/>
            <person name="Gislard M."/>
            <person name="Lluch J."/>
            <person name="Milhes M."/>
            <person name="Lampietro C."/>
            <person name="Lopez Roques C."/>
            <person name="Donnadieu C."/>
            <person name="Braasch I."/>
            <person name="Desvignes T."/>
            <person name="Postlethwait J."/>
            <person name="Bobe J."/>
            <person name="Guiguen Y."/>
            <person name="Dirks R."/>
        </authorList>
    </citation>
    <scope>NUCLEOTIDE SEQUENCE</scope>
    <source>
        <strain evidence="3">Tag_6206</strain>
        <tissue evidence="3">Liver</tissue>
    </source>
</reference>
<feature type="coiled-coil region" evidence="1">
    <location>
        <begin position="123"/>
        <end position="150"/>
    </location>
</feature>
<accession>A0A9D3LQB4</accession>
<dbReference type="PANTHER" id="PTHR35072">
    <property type="entry name" value="COILED-COIL DOMAIN-CONTAINING PROTEIN 91"/>
    <property type="match status" value="1"/>
</dbReference>
<dbReference type="GO" id="GO:0005829">
    <property type="term" value="C:cytosol"/>
    <property type="evidence" value="ECO:0007669"/>
    <property type="project" value="GOC"/>
</dbReference>
<keyword evidence="4" id="KW-1185">Reference proteome</keyword>
<evidence type="ECO:0000256" key="2">
    <source>
        <dbReference type="SAM" id="MobiDB-lite"/>
    </source>
</evidence>
<evidence type="ECO:0000256" key="1">
    <source>
        <dbReference type="SAM" id="Coils"/>
    </source>
</evidence>
<sequence length="468" mass="52624">MDDDDDFGGFEAAEGGDGAAQVTVSPAIPWAALSSVPGMKLATGAPPDILMDQQPSYQTDSLEPAPPGTPPEQPQVSPDPAPDSPTTSTTQHAAPAADSPDSTEAREAHSQVQQVVCSLQTQLAASEEEKARIQQDLEEMMAKQARMEALFQKEKGAESDLHRKRYAELQEQHGVSLEDMRKAGHESLGIIVEEFKALTRSAVEQQQEVGEARLQAALEEQRHRCEELMEAQHRRLLDLLDGERDALEEKLRETLSQQAQHHREELEKCMQEEKQRAERAIEAAVQAQEGRLKEAVLEAVQEERRRAERQQAEQRAEWEAERRRDRDSLDQAIRDALTDQRRASKEVLREAVEEERQAGERRLQEATLKVREELMDFMKEQKRLDHVTRKKNLASLELFLSCAQRQLSGLLQDGPPAEEEEEEEEGELERVEKLQLDSPPPLSIHLLLTSSRVVLATIASLNPVRAVV</sequence>
<dbReference type="GO" id="GO:0005802">
    <property type="term" value="C:trans-Golgi network"/>
    <property type="evidence" value="ECO:0007669"/>
    <property type="project" value="TreeGrafter"/>
</dbReference>